<dbReference type="AlphaFoldDB" id="A0A2R6QBE9"/>
<gene>
    <name evidence="3" type="ORF">PHLCEN_2v3843</name>
</gene>
<dbReference type="EMBL" id="MLYV02000371">
    <property type="protein sequence ID" value="PSS05463.1"/>
    <property type="molecule type" value="Genomic_DNA"/>
</dbReference>
<dbReference type="OrthoDB" id="3190515at2759"/>
<evidence type="ECO:0000313" key="3">
    <source>
        <dbReference type="EMBL" id="PSS05463.1"/>
    </source>
</evidence>
<keyword evidence="2" id="KW-0812">Transmembrane</keyword>
<keyword evidence="2" id="KW-0472">Membrane</keyword>
<comment type="caution">
    <text evidence="3">The sequence shown here is derived from an EMBL/GenBank/DDBJ whole genome shotgun (WGS) entry which is preliminary data.</text>
</comment>
<dbReference type="STRING" id="98765.A0A2R6QBE9"/>
<feature type="compositionally biased region" description="Low complexity" evidence="1">
    <location>
        <begin position="291"/>
        <end position="303"/>
    </location>
</feature>
<feature type="transmembrane region" description="Helical" evidence="2">
    <location>
        <begin position="807"/>
        <end position="829"/>
    </location>
</feature>
<name>A0A2R6QBE9_9APHY</name>
<feature type="region of interest" description="Disordered" evidence="1">
    <location>
        <begin position="22"/>
        <end position="69"/>
    </location>
</feature>
<reference evidence="3 4" key="1">
    <citation type="submission" date="2018-02" db="EMBL/GenBank/DDBJ databases">
        <title>Genome sequence of the basidiomycete white-rot fungus Phlebia centrifuga.</title>
        <authorList>
            <person name="Granchi Z."/>
            <person name="Peng M."/>
            <person name="de Vries R.P."/>
            <person name="Hilden K."/>
            <person name="Makela M.R."/>
            <person name="Grigoriev I."/>
            <person name="Riley R."/>
        </authorList>
    </citation>
    <scope>NUCLEOTIDE SEQUENCE [LARGE SCALE GENOMIC DNA]</scope>
    <source>
        <strain evidence="3 4">FBCC195</strain>
    </source>
</reference>
<feature type="region of interest" description="Disordered" evidence="1">
    <location>
        <begin position="288"/>
        <end position="553"/>
    </location>
</feature>
<evidence type="ECO:0000313" key="4">
    <source>
        <dbReference type="Proteomes" id="UP000186601"/>
    </source>
</evidence>
<keyword evidence="2" id="KW-1133">Transmembrane helix</keyword>
<sequence>MSVDPRILEDVQRALKLKARREARLKTSQSHPPLKDTVLTSDQASSSSFSTHSSSALRTNPPDFQQATTQPAFGSVESDIDFSPAVGSIPLHPVPSSSNGGATLDWTGSGSEDERDKRWALHITKRKPKEKHSVYANRIVVEKQESLYADRLAVIKAKVKPHTLRKAAITAEQVQRRYAVLLGSSPVRNASVNLLNAARWYSKQESVVQSSLDHAEPLTWLKHLLEKRSKASSSRLPWHLTALIIEEFAKSLTRPEMMETIPEDAALGTSSHAPDSSPFVAAVVSHDAELPSKSPSTSGSWSWSPPPQSLEPSLSRKRRPSYDGPVSFEPKVDSGRESVGGDSRRSSSDPASKRKQSLTYGTDSPRSSIQSGALNGSWNYGMSPGSSRMHLRDIAKRIRRKPHHGSDDGLSSGRNSISEHSHEDDTRPAFKGRSRSRPLSIQMQFPGHVVESEEDHATRSASDRALSSGGEGPLTAKQAPSPYVSPEEPTVKPAERITSPDPHTPPPQLQPIKLRSPVSRRPRRMSLPSLGQLLSNEQAKRQLQADEEQERNEYDHKTQLLEDTMAQNHRTRQLLQRVGANVREYDNVQSRLSLLLGTPHSPIPLDVLDAFSHDPASVTSGTKRFKSWRAVEDISDRINRQRETLLTFATSFSLREGSGSTTPSSVFDGQIATVSHSLEQLEGHRRHLAVEADEVAETLARVKNIHSTVKKAYNDVLSHTSLIYPELSQVVALEESYRNKYQQFWDIGLDALTLLLDTVTPVWRNYGKVIGEDVQDFLIIPWYRNEFTGEQRRYPIAHLPKRPVRHWLGLLVFSVTSICIVLLQMGAAVSSTLNYNLPWIAHTGFRWMFIPIFSIGLIIQWCAVLIECAIVFAEIGVVTWWLGWAVKIFH</sequence>
<feature type="compositionally biased region" description="Low complexity" evidence="1">
    <location>
        <begin position="41"/>
        <end position="55"/>
    </location>
</feature>
<feature type="compositionally biased region" description="Basic and acidic residues" evidence="1">
    <location>
        <begin position="417"/>
        <end position="428"/>
    </location>
</feature>
<evidence type="ECO:0000256" key="1">
    <source>
        <dbReference type="SAM" id="MobiDB-lite"/>
    </source>
</evidence>
<accession>A0A2R6QBE9</accession>
<organism evidence="3 4">
    <name type="scientific">Hermanssonia centrifuga</name>
    <dbReference type="NCBI Taxonomy" id="98765"/>
    <lineage>
        <taxon>Eukaryota</taxon>
        <taxon>Fungi</taxon>
        <taxon>Dikarya</taxon>
        <taxon>Basidiomycota</taxon>
        <taxon>Agaricomycotina</taxon>
        <taxon>Agaricomycetes</taxon>
        <taxon>Polyporales</taxon>
        <taxon>Meruliaceae</taxon>
        <taxon>Hermanssonia</taxon>
    </lineage>
</organism>
<evidence type="ECO:0000256" key="2">
    <source>
        <dbReference type="SAM" id="Phobius"/>
    </source>
</evidence>
<feature type="transmembrane region" description="Helical" evidence="2">
    <location>
        <begin position="849"/>
        <end position="882"/>
    </location>
</feature>
<dbReference type="Proteomes" id="UP000186601">
    <property type="component" value="Unassembled WGS sequence"/>
</dbReference>
<keyword evidence="4" id="KW-1185">Reference proteome</keyword>
<protein>
    <submittedName>
        <fullName evidence="3">Uncharacterized protein</fullName>
    </submittedName>
</protein>
<feature type="compositionally biased region" description="Polar residues" evidence="1">
    <location>
        <begin position="56"/>
        <end position="69"/>
    </location>
</feature>
<proteinExistence type="predicted"/>
<feature type="compositionally biased region" description="Polar residues" evidence="1">
    <location>
        <begin position="357"/>
        <end position="386"/>
    </location>
</feature>